<evidence type="ECO:0000313" key="3">
    <source>
        <dbReference type="EMBL" id="MBD9355225.1"/>
    </source>
</evidence>
<dbReference type="PANTHER" id="PTHR38590">
    <property type="entry name" value="BLL0828 PROTEIN"/>
    <property type="match status" value="1"/>
</dbReference>
<name>A0ABR9CWY9_9GAMM</name>
<accession>A0ABR9CWY9</accession>
<dbReference type="Proteomes" id="UP000652176">
    <property type="component" value="Unassembled WGS sequence"/>
</dbReference>
<protein>
    <submittedName>
        <fullName evidence="3">Endonuclease domain-containing protein</fullName>
    </submittedName>
</protein>
<dbReference type="SUPFAM" id="SSF52980">
    <property type="entry name" value="Restriction endonuclease-like"/>
    <property type="match status" value="1"/>
</dbReference>
<keyword evidence="3" id="KW-0255">Endonuclease</keyword>
<feature type="region of interest" description="Disordered" evidence="1">
    <location>
        <begin position="115"/>
        <end position="204"/>
    </location>
</feature>
<evidence type="ECO:0000256" key="1">
    <source>
        <dbReference type="SAM" id="MobiDB-lite"/>
    </source>
</evidence>
<organism evidence="3 4">
    <name type="scientific">Methylomonas albis</name>
    <dbReference type="NCBI Taxonomy" id="1854563"/>
    <lineage>
        <taxon>Bacteria</taxon>
        <taxon>Pseudomonadati</taxon>
        <taxon>Pseudomonadota</taxon>
        <taxon>Gammaproteobacteria</taxon>
        <taxon>Methylococcales</taxon>
        <taxon>Methylococcaceae</taxon>
        <taxon>Methylomonas</taxon>
    </lineage>
</organism>
<reference evidence="3 4" key="1">
    <citation type="submission" date="2020-09" db="EMBL/GenBank/DDBJ databases">
        <title>Methylomonas albis sp. nov. and Methylomonas fluvii sp. nov.: Two cold-adapted methanotrophs from the River Elbe and an amended description of Methylovulum psychrotolerans strain Eb1.</title>
        <authorList>
            <person name="Bussmann I.K."/>
            <person name="Klings K.-W."/>
            <person name="Warnstedt J."/>
            <person name="Hoppert M."/>
            <person name="Saborowski A."/>
            <person name="Horn F."/>
            <person name="Liebner S."/>
        </authorList>
    </citation>
    <scope>NUCLEOTIDE SEQUENCE [LARGE SCALE GENOMIC DNA]</scope>
    <source>
        <strain evidence="3 4">EbA</strain>
    </source>
</reference>
<dbReference type="GO" id="GO:0004519">
    <property type="term" value="F:endonuclease activity"/>
    <property type="evidence" value="ECO:0007669"/>
    <property type="project" value="UniProtKB-KW"/>
</dbReference>
<keyword evidence="4" id="KW-1185">Reference proteome</keyword>
<dbReference type="CDD" id="cd01038">
    <property type="entry name" value="Endonuclease_DUF559"/>
    <property type="match status" value="1"/>
</dbReference>
<proteinExistence type="predicted"/>
<dbReference type="Gene3D" id="3.40.960.10">
    <property type="entry name" value="VSR Endonuclease"/>
    <property type="match status" value="1"/>
</dbReference>
<dbReference type="PANTHER" id="PTHR38590:SF1">
    <property type="entry name" value="BLL0828 PROTEIN"/>
    <property type="match status" value="1"/>
</dbReference>
<sequence>MLPYDQGLKTNARKLRGDMTDAEQKLWNRLRRKQINGWQFYRQKPLGPYIVDFYCAAAGLVVELDGSQHFEAEHQAADQRRDAYLQNLGLRVLRFDNRQVLLELDAVVEVISRIPPGPPFSKGGDNCGPGASDSPDENDGATPDSALPIPTLGKDVATPDQFNSILSFENGRDKPDHSNLIPPFEKGGLGGIHTNNTDNGKEPS</sequence>
<dbReference type="InterPro" id="IPR011335">
    <property type="entry name" value="Restrct_endonuc-II-like"/>
</dbReference>
<keyword evidence="3" id="KW-0540">Nuclease</keyword>
<comment type="caution">
    <text evidence="3">The sequence shown here is derived from an EMBL/GenBank/DDBJ whole genome shotgun (WGS) entry which is preliminary data.</text>
</comment>
<gene>
    <name evidence="3" type="ORF">IE877_04935</name>
</gene>
<dbReference type="EMBL" id="JACXSS010000001">
    <property type="protein sequence ID" value="MBD9355225.1"/>
    <property type="molecule type" value="Genomic_DNA"/>
</dbReference>
<dbReference type="Pfam" id="PF04480">
    <property type="entry name" value="DUF559"/>
    <property type="match status" value="1"/>
</dbReference>
<keyword evidence="3" id="KW-0378">Hydrolase</keyword>
<feature type="domain" description="DUF559" evidence="2">
    <location>
        <begin position="8"/>
        <end position="112"/>
    </location>
</feature>
<dbReference type="InterPro" id="IPR007569">
    <property type="entry name" value="DUF559"/>
</dbReference>
<evidence type="ECO:0000313" key="4">
    <source>
        <dbReference type="Proteomes" id="UP000652176"/>
    </source>
</evidence>
<evidence type="ECO:0000259" key="2">
    <source>
        <dbReference type="Pfam" id="PF04480"/>
    </source>
</evidence>
<dbReference type="InterPro" id="IPR047216">
    <property type="entry name" value="Endonuclease_DUF559_bact"/>
</dbReference>